<dbReference type="GO" id="GO:0018741">
    <property type="term" value="F:linear primary-alkylsulfatase activity"/>
    <property type="evidence" value="ECO:0007669"/>
    <property type="project" value="InterPro"/>
</dbReference>
<dbReference type="InterPro" id="IPR036527">
    <property type="entry name" value="SCP2_sterol-bd_dom_sf"/>
</dbReference>
<dbReference type="EMBL" id="QHCS01000002">
    <property type="protein sequence ID" value="RHX86875.1"/>
    <property type="molecule type" value="Genomic_DNA"/>
</dbReference>
<evidence type="ECO:0000313" key="2">
    <source>
        <dbReference type="EMBL" id="RHX86875.1"/>
    </source>
</evidence>
<name>A0A8B3CT52_9LEPT</name>
<dbReference type="CDD" id="cd07710">
    <property type="entry name" value="arylsulfatase_Sdsa1-like_MBL-fold"/>
    <property type="match status" value="1"/>
</dbReference>
<dbReference type="InterPro" id="IPR001279">
    <property type="entry name" value="Metallo-B-lactamas"/>
</dbReference>
<dbReference type="PANTHER" id="PTHR43223:SF1">
    <property type="entry name" value="ALKYL_ARYL-SULFATASE BDS1"/>
    <property type="match status" value="1"/>
</dbReference>
<dbReference type="Pfam" id="PF00753">
    <property type="entry name" value="Lactamase_B"/>
    <property type="match status" value="1"/>
</dbReference>
<evidence type="ECO:0000259" key="1">
    <source>
        <dbReference type="SMART" id="SM00849"/>
    </source>
</evidence>
<protein>
    <submittedName>
        <fullName evidence="2">MBL fold metallo-hydrolase</fullName>
    </submittedName>
</protein>
<dbReference type="SUPFAM" id="SSF56281">
    <property type="entry name" value="Metallo-hydrolase/oxidoreductase"/>
    <property type="match status" value="1"/>
</dbReference>
<evidence type="ECO:0000313" key="3">
    <source>
        <dbReference type="Proteomes" id="UP000266669"/>
    </source>
</evidence>
<dbReference type="AlphaFoldDB" id="A0A8B3CT52"/>
<dbReference type="GO" id="GO:0046983">
    <property type="term" value="F:protein dimerization activity"/>
    <property type="evidence" value="ECO:0007669"/>
    <property type="project" value="InterPro"/>
</dbReference>
<dbReference type="InterPro" id="IPR029228">
    <property type="entry name" value="Alkyl_sulf_dimr"/>
</dbReference>
<keyword evidence="2" id="KW-0378">Hydrolase</keyword>
<dbReference type="InterPro" id="IPR036866">
    <property type="entry name" value="RibonucZ/Hydroxyglut_hydro"/>
</dbReference>
<dbReference type="RefSeq" id="WP_118982403.1">
    <property type="nucleotide sequence ID" value="NZ_QHCS01000002.1"/>
</dbReference>
<dbReference type="Gene3D" id="3.60.15.30">
    <property type="entry name" value="Metallo-beta-lactamase domain"/>
    <property type="match status" value="1"/>
</dbReference>
<dbReference type="PANTHER" id="PTHR43223">
    <property type="entry name" value="ALKYL/ARYL-SULFATASE"/>
    <property type="match status" value="1"/>
</dbReference>
<dbReference type="Gene3D" id="1.25.40.880">
    <property type="entry name" value="Alkyl sulfatase, dimerisation domain"/>
    <property type="match status" value="1"/>
</dbReference>
<dbReference type="SMART" id="SM00849">
    <property type="entry name" value="Lactamase_B"/>
    <property type="match status" value="1"/>
</dbReference>
<dbReference type="Gene3D" id="3.30.1050.10">
    <property type="entry name" value="SCP2 sterol-binding domain"/>
    <property type="match status" value="1"/>
</dbReference>
<dbReference type="SUPFAM" id="SSF55718">
    <property type="entry name" value="SCP-like"/>
    <property type="match status" value="1"/>
</dbReference>
<dbReference type="InterPro" id="IPR038536">
    <property type="entry name" value="Alkyl/aryl-sulf_dimr_sf"/>
</dbReference>
<dbReference type="InterPro" id="IPR052195">
    <property type="entry name" value="Bact_Alkyl/Aryl-Sulfatase"/>
</dbReference>
<comment type="caution">
    <text evidence="2">The sequence shown here is derived from an EMBL/GenBank/DDBJ whole genome shotgun (WGS) entry which is preliminary data.</text>
</comment>
<dbReference type="Pfam" id="PF14863">
    <property type="entry name" value="Alkyl_sulf_dimr"/>
    <property type="match status" value="1"/>
</dbReference>
<accession>A0A8B3CT52</accession>
<dbReference type="InterPro" id="IPR044097">
    <property type="entry name" value="Bds1/SdsA1_MBL-fold"/>
</dbReference>
<gene>
    <name evidence="2" type="ORF">DLM78_11390</name>
</gene>
<reference evidence="3" key="1">
    <citation type="submission" date="2018-05" db="EMBL/GenBank/DDBJ databases">
        <title>Leptospira yasudae sp. nov. and Leptospira stimsonii sp. nov., two pathogenic species of the genus Leptospira isolated from environmental sources.</title>
        <authorList>
            <person name="Casanovas-Massana A."/>
            <person name="Hamond C."/>
            <person name="Santos L.A."/>
            <person name="Hacker K.P."/>
            <person name="Balassiano I."/>
            <person name="Medeiros M.A."/>
            <person name="Reis M.G."/>
            <person name="Ko A.I."/>
            <person name="Wunder E.A."/>
        </authorList>
    </citation>
    <scope>NUCLEOTIDE SEQUENCE [LARGE SCALE GENOMIC DNA]</scope>
    <source>
        <strain evidence="3">AMB6-RJ</strain>
    </source>
</reference>
<sequence length="580" mass="65911">MKYIPWIQGLLLVSILSFPFGCKTSITKDLNEHSHTKLEEFNKEFEKKVYEVVPGVYSAVGFGIANSILIVGKEGLVIVDTLDDLKSSEEVFKEFRKISTLPVKAIFYTHSHPDHIFGSASFLDGGKPEVYAHESLQPTVERLASETTPIIGSRSARMFGNLLKGTDFINAGIGPYLGYNRETRLDYIPPTRVFRDSLSVKIAGISLELIHAPGETDDQIYVWYPEKKVIFTGDNFYKAFPNLYTIRGTWFRSLKNWYQSLDIVRNLKPEHVVPSHGRPLSGSKEIYDVITDYRDAIQYVHDQSLRGINQGLHPDDLVESIKLPPHLARSPYLKEIYGKVSWSVRSLFNGNIGWFSGDPSDLHPLSKDRTAELLTELAGRKEKLLNIAKLKYSKEDFQTSLQLTGHILRIAPKDPEAKKIRIQSLESLGRREENANARNYYLTEALELKENFVAKLQVKPSKQLLRKYPVFVSLSSLITNLDPVKGADVNQKVGFRFRDTKEEFTIHIRNGVAELKTKLLEDADIVVELDSQEWKEMLSKIRNPLTTIVGFRYPKGNAVAFTRFLGNFSPLTPKLTFEKP</sequence>
<dbReference type="Proteomes" id="UP000266669">
    <property type="component" value="Unassembled WGS sequence"/>
</dbReference>
<organism evidence="2 3">
    <name type="scientific">Leptospira stimsonii</name>
    <dbReference type="NCBI Taxonomy" id="2202203"/>
    <lineage>
        <taxon>Bacteria</taxon>
        <taxon>Pseudomonadati</taxon>
        <taxon>Spirochaetota</taxon>
        <taxon>Spirochaetia</taxon>
        <taxon>Leptospirales</taxon>
        <taxon>Leptospiraceae</taxon>
        <taxon>Leptospira</taxon>
    </lineage>
</organism>
<dbReference type="GO" id="GO:0018909">
    <property type="term" value="P:dodecyl sulfate metabolic process"/>
    <property type="evidence" value="ECO:0007669"/>
    <property type="project" value="InterPro"/>
</dbReference>
<proteinExistence type="predicted"/>
<feature type="domain" description="Metallo-beta-lactamase" evidence="1">
    <location>
        <begin position="64"/>
        <end position="276"/>
    </location>
</feature>